<dbReference type="InterPro" id="IPR005814">
    <property type="entry name" value="Aminotrans_3"/>
</dbReference>
<comment type="subunit">
    <text evidence="3">Homotetramer.</text>
</comment>
<sequence length="441" mass="47867">MSKTISSGEDGLSTMSILKKQEQFLWPSHILYYRDPLPLDHGKGSYVTAVDGTEYLDYFGGILTTSVGHNHPRIIEKVTAQIGKIIHCSTLYPHENHVQLAEKIAEIAPGRLEKSYFTNSGTEADELAVMAARGYTGNFDILALRHGYSGNSAMGKTLTAQSAWRLATNIVPGIKHAINPYCYRCPFKMSFPSCDLACAQDVEEVIKTTTCGRVAGMLVEPIQGVGGFVTPPPGYFSMVAEIVRHYGGVMIADEVQTGFGRTGNRWFGIEHWEVEPEIMTMAKGIANGFPMGNTITTPEIADSLVGKGHFICTFGGNPVSTMASIATIEVMTEECPPSVVAEKGELLRKALERMAENSPIIGEVRGMGLMQGIEIVTDKTSKTPAPELVVEIFEATKAKGLLIGKGGMFNNVIRLTPPLNTTETELDTAIAILNEVFTQLQ</sequence>
<dbReference type="AlphaFoldDB" id="A0A1M7XWA7"/>
<keyword evidence="5 9" id="KW-0032">Aminotransferase</keyword>
<dbReference type="InterPro" id="IPR015424">
    <property type="entry name" value="PyrdxlP-dep_Trfase"/>
</dbReference>
<dbReference type="CDD" id="cd00610">
    <property type="entry name" value="OAT_like"/>
    <property type="match status" value="1"/>
</dbReference>
<dbReference type="Gene3D" id="3.90.1150.10">
    <property type="entry name" value="Aspartate Aminotransferase, domain 1"/>
    <property type="match status" value="1"/>
</dbReference>
<comment type="similarity">
    <text evidence="2 8">Belongs to the class-III pyridoxal-phosphate-dependent aminotransferase family.</text>
</comment>
<dbReference type="STRING" id="1121416.SAMN02745220_00270"/>
<evidence type="ECO:0000256" key="5">
    <source>
        <dbReference type="ARBA" id="ARBA00022576"/>
    </source>
</evidence>
<dbReference type="Gene3D" id="3.40.640.10">
    <property type="entry name" value="Type I PLP-dependent aspartate aminotransferase-like (Major domain)"/>
    <property type="match status" value="1"/>
</dbReference>
<evidence type="ECO:0000256" key="3">
    <source>
        <dbReference type="ARBA" id="ARBA00011881"/>
    </source>
</evidence>
<dbReference type="InterPro" id="IPR015421">
    <property type="entry name" value="PyrdxlP-dep_Trfase_major"/>
</dbReference>
<evidence type="ECO:0000256" key="7">
    <source>
        <dbReference type="ARBA" id="ARBA00022898"/>
    </source>
</evidence>
<dbReference type="SUPFAM" id="SSF53383">
    <property type="entry name" value="PLP-dependent transferases"/>
    <property type="match status" value="1"/>
</dbReference>
<dbReference type="EMBL" id="FRFE01000001">
    <property type="protein sequence ID" value="SHO43053.1"/>
    <property type="molecule type" value="Genomic_DNA"/>
</dbReference>
<evidence type="ECO:0000256" key="4">
    <source>
        <dbReference type="ARBA" id="ARBA00013049"/>
    </source>
</evidence>
<dbReference type="PANTHER" id="PTHR45688:SF3">
    <property type="entry name" value="ALANINE--GLYOXYLATE AMINOTRANSFERASE 2, MITOCHONDRIAL"/>
    <property type="match status" value="1"/>
</dbReference>
<protein>
    <recommendedName>
        <fullName evidence="4">alanine--glyoxylate transaminase</fullName>
        <ecNumber evidence="4">2.6.1.44</ecNumber>
    </recommendedName>
</protein>
<dbReference type="GO" id="GO:0030170">
    <property type="term" value="F:pyridoxal phosphate binding"/>
    <property type="evidence" value="ECO:0007669"/>
    <property type="project" value="InterPro"/>
</dbReference>
<evidence type="ECO:0000313" key="10">
    <source>
        <dbReference type="Proteomes" id="UP000184603"/>
    </source>
</evidence>
<dbReference type="PANTHER" id="PTHR45688">
    <property type="match status" value="1"/>
</dbReference>
<organism evidence="9 10">
    <name type="scientific">Desulfopila aestuarii DSM 18488</name>
    <dbReference type="NCBI Taxonomy" id="1121416"/>
    <lineage>
        <taxon>Bacteria</taxon>
        <taxon>Pseudomonadati</taxon>
        <taxon>Thermodesulfobacteriota</taxon>
        <taxon>Desulfobulbia</taxon>
        <taxon>Desulfobulbales</taxon>
        <taxon>Desulfocapsaceae</taxon>
        <taxon>Desulfopila</taxon>
    </lineage>
</organism>
<dbReference type="EC" id="2.6.1.44" evidence="4"/>
<accession>A0A1M7XWA7</accession>
<dbReference type="RefSeq" id="WP_073611623.1">
    <property type="nucleotide sequence ID" value="NZ_FRFE01000001.1"/>
</dbReference>
<comment type="cofactor">
    <cofactor evidence="1">
        <name>pyridoxal 5'-phosphate</name>
        <dbReference type="ChEBI" id="CHEBI:597326"/>
    </cofactor>
</comment>
<dbReference type="Proteomes" id="UP000184603">
    <property type="component" value="Unassembled WGS sequence"/>
</dbReference>
<proteinExistence type="inferred from homology"/>
<evidence type="ECO:0000256" key="8">
    <source>
        <dbReference type="RuleBase" id="RU003560"/>
    </source>
</evidence>
<keyword evidence="6 9" id="KW-0808">Transferase</keyword>
<name>A0A1M7XWA7_9BACT</name>
<evidence type="ECO:0000256" key="6">
    <source>
        <dbReference type="ARBA" id="ARBA00022679"/>
    </source>
</evidence>
<keyword evidence="10" id="KW-1185">Reference proteome</keyword>
<dbReference type="Pfam" id="PF00202">
    <property type="entry name" value="Aminotran_3"/>
    <property type="match status" value="1"/>
</dbReference>
<dbReference type="GO" id="GO:0008453">
    <property type="term" value="F:alanine-glyoxylate transaminase activity"/>
    <property type="evidence" value="ECO:0007669"/>
    <property type="project" value="UniProtKB-EC"/>
</dbReference>
<keyword evidence="7 8" id="KW-0663">Pyridoxal phosphate</keyword>
<gene>
    <name evidence="9" type="ORF">SAMN02745220_00270</name>
</gene>
<evidence type="ECO:0000256" key="2">
    <source>
        <dbReference type="ARBA" id="ARBA00008954"/>
    </source>
</evidence>
<evidence type="ECO:0000313" key="9">
    <source>
        <dbReference type="EMBL" id="SHO43053.1"/>
    </source>
</evidence>
<dbReference type="PIRSF" id="PIRSF000521">
    <property type="entry name" value="Transaminase_4ab_Lys_Orn"/>
    <property type="match status" value="1"/>
</dbReference>
<evidence type="ECO:0000256" key="1">
    <source>
        <dbReference type="ARBA" id="ARBA00001933"/>
    </source>
</evidence>
<reference evidence="9 10" key="1">
    <citation type="submission" date="2016-12" db="EMBL/GenBank/DDBJ databases">
        <authorList>
            <person name="Song W.-J."/>
            <person name="Kurnit D.M."/>
        </authorList>
    </citation>
    <scope>NUCLEOTIDE SEQUENCE [LARGE SCALE GENOMIC DNA]</scope>
    <source>
        <strain evidence="9 10">DSM 18488</strain>
    </source>
</reference>
<dbReference type="InterPro" id="IPR015422">
    <property type="entry name" value="PyrdxlP-dep_Trfase_small"/>
</dbReference>